<reference evidence="4" key="2">
    <citation type="journal article" date="2021" name="PeerJ">
        <title>Extensive microbial diversity within the chicken gut microbiome revealed by metagenomics and culture.</title>
        <authorList>
            <person name="Gilroy R."/>
            <person name="Ravi A."/>
            <person name="Getino M."/>
            <person name="Pursley I."/>
            <person name="Horton D.L."/>
            <person name="Alikhan N.F."/>
            <person name="Baker D."/>
            <person name="Gharbi K."/>
            <person name="Hall N."/>
            <person name="Watson M."/>
            <person name="Adriaenssens E.M."/>
            <person name="Foster-Nyarko E."/>
            <person name="Jarju S."/>
            <person name="Secka A."/>
            <person name="Antonio M."/>
            <person name="Oren A."/>
            <person name="Chaudhuri R.R."/>
            <person name="La Ragione R."/>
            <person name="Hildebrand F."/>
            <person name="Pallen M.J."/>
        </authorList>
    </citation>
    <scope>NUCLEOTIDE SEQUENCE</scope>
    <source>
        <strain evidence="4">G3-4614</strain>
    </source>
</reference>
<dbReference type="CDD" id="cd04301">
    <property type="entry name" value="NAT_SF"/>
    <property type="match status" value="1"/>
</dbReference>
<comment type="caution">
    <text evidence="4">The sequence shown here is derived from an EMBL/GenBank/DDBJ whole genome shotgun (WGS) entry which is preliminary data.</text>
</comment>
<dbReference type="PROSITE" id="PS51186">
    <property type="entry name" value="GNAT"/>
    <property type="match status" value="1"/>
</dbReference>
<dbReference type="SUPFAM" id="SSF55729">
    <property type="entry name" value="Acyl-CoA N-acyltransferases (Nat)"/>
    <property type="match status" value="1"/>
</dbReference>
<evidence type="ECO:0000256" key="2">
    <source>
        <dbReference type="ARBA" id="ARBA00023315"/>
    </source>
</evidence>
<dbReference type="EMBL" id="JADIMW010000081">
    <property type="protein sequence ID" value="MBO8438781.1"/>
    <property type="molecule type" value="Genomic_DNA"/>
</dbReference>
<name>A0A9D9E5Z1_9BACT</name>
<dbReference type="Pfam" id="PF00583">
    <property type="entry name" value="Acetyltransf_1"/>
    <property type="match status" value="1"/>
</dbReference>
<evidence type="ECO:0000256" key="1">
    <source>
        <dbReference type="ARBA" id="ARBA00022679"/>
    </source>
</evidence>
<dbReference type="InterPro" id="IPR000182">
    <property type="entry name" value="GNAT_dom"/>
</dbReference>
<reference evidence="4" key="1">
    <citation type="submission" date="2020-10" db="EMBL/GenBank/DDBJ databases">
        <authorList>
            <person name="Gilroy R."/>
        </authorList>
    </citation>
    <scope>NUCLEOTIDE SEQUENCE</scope>
    <source>
        <strain evidence="4">G3-4614</strain>
    </source>
</reference>
<dbReference type="AlphaFoldDB" id="A0A9D9E5Z1"/>
<organism evidence="4 5">
    <name type="scientific">Candidatus Caccoplasma merdipullorum</name>
    <dbReference type="NCBI Taxonomy" id="2840718"/>
    <lineage>
        <taxon>Bacteria</taxon>
        <taxon>Pseudomonadati</taxon>
        <taxon>Bacteroidota</taxon>
        <taxon>Bacteroidia</taxon>
        <taxon>Bacteroidales</taxon>
        <taxon>Bacteroidaceae</taxon>
        <taxon>Bacteroidaceae incertae sedis</taxon>
        <taxon>Candidatus Caccoplasma</taxon>
    </lineage>
</organism>
<accession>A0A9D9E5Z1</accession>
<protein>
    <submittedName>
        <fullName evidence="4">GNAT family N-acetyltransferase</fullName>
    </submittedName>
</protein>
<dbReference type="Gene3D" id="3.40.630.30">
    <property type="match status" value="1"/>
</dbReference>
<dbReference type="PANTHER" id="PTHR43877">
    <property type="entry name" value="AMINOALKYLPHOSPHONATE N-ACETYLTRANSFERASE-RELATED-RELATED"/>
    <property type="match status" value="1"/>
</dbReference>
<proteinExistence type="predicted"/>
<dbReference type="GO" id="GO:0016747">
    <property type="term" value="F:acyltransferase activity, transferring groups other than amino-acyl groups"/>
    <property type="evidence" value="ECO:0007669"/>
    <property type="project" value="InterPro"/>
</dbReference>
<dbReference type="InterPro" id="IPR016181">
    <property type="entry name" value="Acyl_CoA_acyltransferase"/>
</dbReference>
<sequence>MNITIREAEPRDAKQIARIITMAFHPDLCENMSGGNGTDVIFDLMQRLALREDSQYSYRNTLVCEVDGNVAGGACGYDGKDLKRLREALFADLREHGLPVPDGLTEETEEGEFYIDSLAVFPEYRGHGIASELIGAMVRRAAERGIRATGLLVDTDNPLAERLYLRLGFERVGVKPFLGHTMYHMQKTTKGV</sequence>
<gene>
    <name evidence="4" type="ORF">IAC54_07795</name>
</gene>
<keyword evidence="2" id="KW-0012">Acyltransferase</keyword>
<dbReference type="Proteomes" id="UP000823636">
    <property type="component" value="Unassembled WGS sequence"/>
</dbReference>
<evidence type="ECO:0000313" key="4">
    <source>
        <dbReference type="EMBL" id="MBO8438781.1"/>
    </source>
</evidence>
<evidence type="ECO:0000259" key="3">
    <source>
        <dbReference type="PROSITE" id="PS51186"/>
    </source>
</evidence>
<evidence type="ECO:0000313" key="5">
    <source>
        <dbReference type="Proteomes" id="UP000823636"/>
    </source>
</evidence>
<dbReference type="InterPro" id="IPR050832">
    <property type="entry name" value="Bact_Acetyltransf"/>
</dbReference>
<feature type="domain" description="N-acetyltransferase" evidence="3">
    <location>
        <begin position="3"/>
        <end position="190"/>
    </location>
</feature>
<keyword evidence="1" id="KW-0808">Transferase</keyword>